<organism evidence="3 4">
    <name type="scientific">Stieleria magnilauensis</name>
    <dbReference type="NCBI Taxonomy" id="2527963"/>
    <lineage>
        <taxon>Bacteria</taxon>
        <taxon>Pseudomonadati</taxon>
        <taxon>Planctomycetota</taxon>
        <taxon>Planctomycetia</taxon>
        <taxon>Pirellulales</taxon>
        <taxon>Pirellulaceae</taxon>
        <taxon>Stieleria</taxon>
    </lineage>
</organism>
<dbReference type="EMBL" id="CP036432">
    <property type="protein sequence ID" value="QDV87055.1"/>
    <property type="molecule type" value="Genomic_DNA"/>
</dbReference>
<proteinExistence type="predicted"/>
<evidence type="ECO:0000259" key="1">
    <source>
        <dbReference type="PROSITE" id="PS50943"/>
    </source>
</evidence>
<keyword evidence="4" id="KW-1185">Reference proteome</keyword>
<evidence type="ECO:0000313" key="3">
    <source>
        <dbReference type="EMBL" id="QDV87055.1"/>
    </source>
</evidence>
<dbReference type="EMBL" id="CP036432">
    <property type="protein sequence ID" value="QDV86977.1"/>
    <property type="molecule type" value="Genomic_DNA"/>
</dbReference>
<dbReference type="SUPFAM" id="SSF47413">
    <property type="entry name" value="lambda repressor-like DNA-binding domains"/>
    <property type="match status" value="1"/>
</dbReference>
<accession>A0ABX5Y1I2</accession>
<feature type="domain" description="HTH cro/C1-type" evidence="1">
    <location>
        <begin position="12"/>
        <end position="68"/>
    </location>
</feature>
<dbReference type="InterPro" id="IPR001387">
    <property type="entry name" value="Cro/C1-type_HTH"/>
</dbReference>
<dbReference type="PROSITE" id="PS50943">
    <property type="entry name" value="HTH_CROC1"/>
    <property type="match status" value="1"/>
</dbReference>
<dbReference type="Gene3D" id="1.10.260.40">
    <property type="entry name" value="lambda repressor-like DNA-binding domains"/>
    <property type="match status" value="1"/>
</dbReference>
<dbReference type="Proteomes" id="UP000318081">
    <property type="component" value="Chromosome"/>
</dbReference>
<gene>
    <name evidence="2" type="ORF">TBK1r_60040</name>
    <name evidence="3" type="ORF">TBK1r_60820</name>
</gene>
<evidence type="ECO:0000313" key="2">
    <source>
        <dbReference type="EMBL" id="QDV86977.1"/>
    </source>
</evidence>
<evidence type="ECO:0000313" key="4">
    <source>
        <dbReference type="Proteomes" id="UP000318081"/>
    </source>
</evidence>
<dbReference type="RefSeq" id="WP_145218499.1">
    <property type="nucleotide sequence ID" value="NZ_CP036432.1"/>
</dbReference>
<reference evidence="3 4" key="1">
    <citation type="submission" date="2019-02" db="EMBL/GenBank/DDBJ databases">
        <title>Deep-cultivation of Planctomycetes and their phenomic and genomic characterization uncovers novel biology.</title>
        <authorList>
            <person name="Wiegand S."/>
            <person name="Jogler M."/>
            <person name="Boedeker C."/>
            <person name="Pinto D."/>
            <person name="Vollmers J."/>
            <person name="Rivas-Marin E."/>
            <person name="Kohn T."/>
            <person name="Peeters S.H."/>
            <person name="Heuer A."/>
            <person name="Rast P."/>
            <person name="Oberbeckmann S."/>
            <person name="Bunk B."/>
            <person name="Jeske O."/>
            <person name="Meyerdierks A."/>
            <person name="Storesund J.E."/>
            <person name="Kallscheuer N."/>
            <person name="Luecker S."/>
            <person name="Lage O.M."/>
            <person name="Pohl T."/>
            <person name="Merkel B.J."/>
            <person name="Hornburger P."/>
            <person name="Mueller R.-W."/>
            <person name="Bruemmer F."/>
            <person name="Labrenz M."/>
            <person name="Spormann A.M."/>
            <person name="Op den Camp H."/>
            <person name="Overmann J."/>
            <person name="Amann R."/>
            <person name="Jetten M.S.M."/>
            <person name="Mascher T."/>
            <person name="Medema M.H."/>
            <person name="Devos D.P."/>
            <person name="Kaster A.-K."/>
            <person name="Ovreas L."/>
            <person name="Rohde M."/>
            <person name="Galperin M.Y."/>
            <person name="Jogler C."/>
        </authorList>
    </citation>
    <scope>NUCLEOTIDE SEQUENCE [LARGE SCALE GENOMIC DNA]</scope>
    <source>
        <strain evidence="3 4">TBK1r</strain>
    </source>
</reference>
<dbReference type="Pfam" id="PF01381">
    <property type="entry name" value="HTH_3"/>
    <property type="match status" value="1"/>
</dbReference>
<sequence length="75" mass="8089">MSAIMDALLTKVRQAISSKAISVKCLADECGVSREYIYKMLRGDSHPTVPVAEKMAAAVGMQFTLKAATRKKISA</sequence>
<name>A0ABX5Y1I2_9BACT</name>
<dbReference type="InterPro" id="IPR010982">
    <property type="entry name" value="Lambda_DNA-bd_dom_sf"/>
</dbReference>
<dbReference type="CDD" id="cd00093">
    <property type="entry name" value="HTH_XRE"/>
    <property type="match status" value="1"/>
</dbReference>
<protein>
    <submittedName>
        <fullName evidence="3">Helix-turn-helix protein</fullName>
    </submittedName>
</protein>
<dbReference type="SMART" id="SM00530">
    <property type="entry name" value="HTH_XRE"/>
    <property type="match status" value="1"/>
</dbReference>